<evidence type="ECO:0000256" key="8">
    <source>
        <dbReference type="ARBA" id="ARBA00022963"/>
    </source>
</evidence>
<comment type="subcellular location">
    <subcellularLocation>
        <location evidence="3">Secreted</location>
    </subcellularLocation>
</comment>
<dbReference type="InterPro" id="IPR017914">
    <property type="entry name" value="Colipase_C"/>
</dbReference>
<feature type="domain" description="Colipase N-terminal" evidence="12">
    <location>
        <begin position="20"/>
        <end position="57"/>
    </location>
</feature>
<evidence type="ECO:0000259" key="13">
    <source>
        <dbReference type="Pfam" id="PF02740"/>
    </source>
</evidence>
<evidence type="ECO:0000256" key="11">
    <source>
        <dbReference type="SAM" id="SignalP"/>
    </source>
</evidence>
<dbReference type="HOGENOM" id="CLU_165591_0_0_1"/>
<keyword evidence="8" id="KW-0442">Lipid degradation</keyword>
<keyword evidence="10" id="KW-1015">Disulfide bond</keyword>
<keyword evidence="6 11" id="KW-0732">Signal</keyword>
<proteinExistence type="predicted"/>
<dbReference type="GO" id="GO:0035473">
    <property type="term" value="F:lipase binding"/>
    <property type="evidence" value="ECO:0007669"/>
    <property type="project" value="InterPro"/>
</dbReference>
<dbReference type="EMBL" id="AGCU01037209">
    <property type="status" value="NOT_ANNOTATED_CDS"/>
    <property type="molecule type" value="Genomic_DNA"/>
</dbReference>
<dbReference type="PROSITE" id="PS00121">
    <property type="entry name" value="COLIPASE_1"/>
    <property type="match status" value="1"/>
</dbReference>
<dbReference type="InterPro" id="IPR047576">
    <property type="entry name" value="CLPS_chr"/>
</dbReference>
<evidence type="ECO:0000313" key="15">
    <source>
        <dbReference type="Proteomes" id="UP000007267"/>
    </source>
</evidence>
<dbReference type="GO" id="GO:0001523">
    <property type="term" value="P:retinoid metabolic process"/>
    <property type="evidence" value="ECO:0007669"/>
    <property type="project" value="Ensembl"/>
</dbReference>
<organism evidence="14 15">
    <name type="scientific">Pelodiscus sinensis</name>
    <name type="common">Chinese softshell turtle</name>
    <name type="synonym">Trionyx sinensis</name>
    <dbReference type="NCBI Taxonomy" id="13735"/>
    <lineage>
        <taxon>Eukaryota</taxon>
        <taxon>Metazoa</taxon>
        <taxon>Chordata</taxon>
        <taxon>Craniata</taxon>
        <taxon>Vertebrata</taxon>
        <taxon>Euteleostomi</taxon>
        <taxon>Archelosauria</taxon>
        <taxon>Testudinata</taxon>
        <taxon>Testudines</taxon>
        <taxon>Cryptodira</taxon>
        <taxon>Trionychia</taxon>
        <taxon>Trionychidae</taxon>
        <taxon>Pelodiscus</taxon>
    </lineage>
</organism>
<protein>
    <submittedName>
        <fullName evidence="14">Colipase</fullName>
    </submittedName>
</protein>
<dbReference type="Pfam" id="PF02740">
    <property type="entry name" value="Colipase_C"/>
    <property type="match status" value="1"/>
</dbReference>
<name>K7FFP4_PELSI</name>
<evidence type="ECO:0000256" key="6">
    <source>
        <dbReference type="ARBA" id="ARBA00022729"/>
    </source>
</evidence>
<keyword evidence="7" id="KW-0222">Digestion</keyword>
<dbReference type="InterPro" id="IPR017913">
    <property type="entry name" value="Colipase_N"/>
</dbReference>
<evidence type="ECO:0000256" key="9">
    <source>
        <dbReference type="ARBA" id="ARBA00023098"/>
    </source>
</evidence>
<dbReference type="Pfam" id="PF01114">
    <property type="entry name" value="Colipase"/>
    <property type="match status" value="1"/>
</dbReference>
<evidence type="ECO:0000313" key="14">
    <source>
        <dbReference type="Ensembl" id="ENSPSIP00000006854.1"/>
    </source>
</evidence>
<feature type="domain" description="Colipase C-terminal" evidence="13">
    <location>
        <begin position="60"/>
        <end position="103"/>
    </location>
</feature>
<dbReference type="eggNOG" id="ENOG502S4NY">
    <property type="taxonomic scope" value="Eukaryota"/>
</dbReference>
<sequence length="109" mass="11567">EMASPLLLLLLLILASAQGGLIFNLDNGELCLQSAQCKSSCCHRTSGLSLARCANQAAENQECSPKSIYGVYYKCPCENGLTCEADKSIVGSITNTNYGICQDPGRSSK</sequence>
<dbReference type="EMBL" id="AGCU01037208">
    <property type="status" value="NOT_ANNOTATED_CDS"/>
    <property type="molecule type" value="Genomic_DNA"/>
</dbReference>
<dbReference type="CDD" id="cd23011">
    <property type="entry name" value="CLPS"/>
    <property type="match status" value="1"/>
</dbReference>
<dbReference type="Proteomes" id="UP000007267">
    <property type="component" value="Unassembled WGS sequence"/>
</dbReference>
<dbReference type="PROSITE" id="PS51342">
    <property type="entry name" value="COLIPASE_2"/>
    <property type="match status" value="1"/>
</dbReference>
<dbReference type="GO" id="GO:0016042">
    <property type="term" value="P:lipid catabolic process"/>
    <property type="evidence" value="ECO:0007669"/>
    <property type="project" value="UniProtKB-KW"/>
</dbReference>
<comment type="function">
    <text evidence="2">Colipase is a cofactor of pancreatic lipase. It allows the lipase to anchor itself to the lipid-water interface. Without colipase the enzyme is washed off by bile salts, which have an inhibitory effect on the lipase.</text>
</comment>
<dbReference type="GeneTree" id="ENSGT00390000012644"/>
<dbReference type="PANTHER" id="PTHR10041">
    <property type="entry name" value="COLIPASE"/>
    <property type="match status" value="1"/>
</dbReference>
<dbReference type="FunFam" id="2.10.80.10:FF:000005">
    <property type="entry name" value="Colipase"/>
    <property type="match status" value="1"/>
</dbReference>
<dbReference type="GO" id="GO:0005576">
    <property type="term" value="C:extracellular region"/>
    <property type="evidence" value="ECO:0007669"/>
    <property type="project" value="UniProtKB-SubCell"/>
</dbReference>
<dbReference type="OMA" id="CSPKTLY"/>
<comment type="function">
    <text evidence="1">Enterostatin has a biological activity as a satiety signal.</text>
</comment>
<evidence type="ECO:0000256" key="2">
    <source>
        <dbReference type="ARBA" id="ARBA00003508"/>
    </source>
</evidence>
<reference evidence="14" key="3">
    <citation type="submission" date="2025-08" db="UniProtKB">
        <authorList>
            <consortium name="Ensembl"/>
        </authorList>
    </citation>
    <scope>IDENTIFICATION</scope>
</reference>
<dbReference type="InterPro" id="IPR017915">
    <property type="entry name" value="Colipase_CS"/>
</dbReference>
<evidence type="ECO:0000256" key="5">
    <source>
        <dbReference type="ARBA" id="ARBA00022525"/>
    </source>
</evidence>
<keyword evidence="15" id="KW-1185">Reference proteome</keyword>
<evidence type="ECO:0000256" key="1">
    <source>
        <dbReference type="ARBA" id="ARBA00002722"/>
    </source>
</evidence>
<dbReference type="GO" id="GO:0008047">
    <property type="term" value="F:enzyme activator activity"/>
    <property type="evidence" value="ECO:0007669"/>
    <property type="project" value="Ensembl"/>
</dbReference>
<feature type="signal peptide" evidence="11">
    <location>
        <begin position="1"/>
        <end position="19"/>
    </location>
</feature>
<keyword evidence="9" id="KW-0443">Lipid metabolism</keyword>
<dbReference type="SUPFAM" id="SSF57190">
    <property type="entry name" value="Colipase-like"/>
    <property type="match status" value="2"/>
</dbReference>
<dbReference type="PRINTS" id="PR00128">
    <property type="entry name" value="COLIPASE"/>
</dbReference>
<dbReference type="STRING" id="13735.ENSPSIP00000006854"/>
<evidence type="ECO:0000256" key="7">
    <source>
        <dbReference type="ARBA" id="ARBA00022757"/>
    </source>
</evidence>
<dbReference type="AlphaFoldDB" id="K7FFP4"/>
<evidence type="ECO:0000256" key="4">
    <source>
        <dbReference type="ARBA" id="ARBA00011263"/>
    </source>
</evidence>
<comment type="subunit">
    <text evidence="4">Forms a 1:1 stoichiometric complex with pancreatic lipase.</text>
</comment>
<dbReference type="Gene3D" id="2.10.80.10">
    <property type="entry name" value="Lipase, subunit A"/>
    <property type="match status" value="1"/>
</dbReference>
<dbReference type="InterPro" id="IPR001981">
    <property type="entry name" value="Colipase"/>
</dbReference>
<keyword evidence="5" id="KW-0964">Secreted</keyword>
<evidence type="ECO:0000256" key="3">
    <source>
        <dbReference type="ARBA" id="ARBA00004613"/>
    </source>
</evidence>
<dbReference type="Ensembl" id="ENSPSIT00000006893.1">
    <property type="protein sequence ID" value="ENSPSIP00000006854.1"/>
    <property type="gene ID" value="ENSPSIG00000006319.1"/>
</dbReference>
<reference evidence="14" key="4">
    <citation type="submission" date="2025-09" db="UniProtKB">
        <authorList>
            <consortium name="Ensembl"/>
        </authorList>
    </citation>
    <scope>IDENTIFICATION</scope>
</reference>
<feature type="chain" id="PRO_5003901629" evidence="11">
    <location>
        <begin position="20"/>
        <end position="109"/>
    </location>
</feature>
<dbReference type="PANTHER" id="PTHR10041:SF9">
    <property type="entry name" value="COLIPASE"/>
    <property type="match status" value="1"/>
</dbReference>
<dbReference type="SMART" id="SM00023">
    <property type="entry name" value="COLIPASE"/>
    <property type="match status" value="1"/>
</dbReference>
<evidence type="ECO:0000256" key="10">
    <source>
        <dbReference type="ARBA" id="ARBA00023157"/>
    </source>
</evidence>
<dbReference type="GO" id="GO:0009617">
    <property type="term" value="P:response to bacterium"/>
    <property type="evidence" value="ECO:0007669"/>
    <property type="project" value="Ensembl"/>
</dbReference>
<reference evidence="15" key="1">
    <citation type="submission" date="2011-10" db="EMBL/GenBank/DDBJ databases">
        <authorList>
            <consortium name="Soft-shell Turtle Genome Consortium"/>
        </authorList>
    </citation>
    <scope>NUCLEOTIDE SEQUENCE [LARGE SCALE GENOMIC DNA]</scope>
    <source>
        <strain evidence="15">Daiwa-1</strain>
    </source>
</reference>
<reference evidence="15" key="2">
    <citation type="journal article" date="2013" name="Nat. Genet.">
        <title>The draft genomes of soft-shell turtle and green sea turtle yield insights into the development and evolution of the turtle-specific body plan.</title>
        <authorList>
            <person name="Wang Z."/>
            <person name="Pascual-Anaya J."/>
            <person name="Zadissa A."/>
            <person name="Li W."/>
            <person name="Niimura Y."/>
            <person name="Huang Z."/>
            <person name="Li C."/>
            <person name="White S."/>
            <person name="Xiong Z."/>
            <person name="Fang D."/>
            <person name="Wang B."/>
            <person name="Ming Y."/>
            <person name="Chen Y."/>
            <person name="Zheng Y."/>
            <person name="Kuraku S."/>
            <person name="Pignatelli M."/>
            <person name="Herrero J."/>
            <person name="Beal K."/>
            <person name="Nozawa M."/>
            <person name="Li Q."/>
            <person name="Wang J."/>
            <person name="Zhang H."/>
            <person name="Yu L."/>
            <person name="Shigenobu S."/>
            <person name="Wang J."/>
            <person name="Liu J."/>
            <person name="Flicek P."/>
            <person name="Searle S."/>
            <person name="Wang J."/>
            <person name="Kuratani S."/>
            <person name="Yin Y."/>
            <person name="Aken B."/>
            <person name="Zhang G."/>
            <person name="Irie N."/>
        </authorList>
    </citation>
    <scope>NUCLEOTIDE SEQUENCE [LARGE SCALE GENOMIC DNA]</scope>
    <source>
        <strain evidence="15">Daiwa-1</strain>
    </source>
</reference>
<dbReference type="GO" id="GO:0007586">
    <property type="term" value="P:digestion"/>
    <property type="evidence" value="ECO:0007669"/>
    <property type="project" value="UniProtKB-KW"/>
</dbReference>
<accession>K7FFP4</accession>
<evidence type="ECO:0000259" key="12">
    <source>
        <dbReference type="Pfam" id="PF01114"/>
    </source>
</evidence>
<gene>
    <name evidence="14" type="primary">CLPS</name>
</gene>